<evidence type="ECO:0000259" key="8">
    <source>
        <dbReference type="SMART" id="SM00333"/>
    </source>
</evidence>
<keyword evidence="4 5" id="KW-0238">DNA-binding</keyword>
<feature type="compositionally biased region" description="Basic and acidic residues" evidence="7">
    <location>
        <begin position="272"/>
        <end position="287"/>
    </location>
</feature>
<dbReference type="Pfam" id="PF05192">
    <property type="entry name" value="MutS_III"/>
    <property type="match status" value="1"/>
</dbReference>
<feature type="domain" description="DNA mismatch repair protein MutS core" evidence="9">
    <location>
        <begin position="600"/>
        <end position="925"/>
    </location>
</feature>
<dbReference type="Pfam" id="PF00488">
    <property type="entry name" value="MutS_V"/>
    <property type="match status" value="2"/>
</dbReference>
<accession>A0A9I9DC91</accession>
<dbReference type="SUPFAM" id="SSF55271">
    <property type="entry name" value="DNA repair protein MutS, domain I"/>
    <property type="match status" value="1"/>
</dbReference>
<dbReference type="PANTHER" id="PTHR11361">
    <property type="entry name" value="DNA MISMATCH REPAIR PROTEIN MUTS FAMILY MEMBER"/>
    <property type="match status" value="1"/>
</dbReference>
<dbReference type="Gene3D" id="3.40.50.300">
    <property type="entry name" value="P-loop containing nucleotide triphosphate hydrolases"/>
    <property type="match status" value="2"/>
</dbReference>
<dbReference type="GO" id="GO:0005524">
    <property type="term" value="F:ATP binding"/>
    <property type="evidence" value="ECO:0007669"/>
    <property type="project" value="UniProtKB-UniRule"/>
</dbReference>
<feature type="compositionally biased region" description="Low complexity" evidence="7">
    <location>
        <begin position="1"/>
        <end position="12"/>
    </location>
</feature>
<evidence type="ECO:0000256" key="7">
    <source>
        <dbReference type="SAM" id="MobiDB-lite"/>
    </source>
</evidence>
<evidence type="ECO:0000256" key="2">
    <source>
        <dbReference type="ARBA" id="ARBA00022763"/>
    </source>
</evidence>
<dbReference type="SMART" id="SM00333">
    <property type="entry name" value="TUDOR"/>
    <property type="match status" value="1"/>
</dbReference>
<dbReference type="Pfam" id="PF01624">
    <property type="entry name" value="MutS_I"/>
    <property type="match status" value="1"/>
</dbReference>
<dbReference type="Gramene" id="MELO3C015928.2.1">
    <property type="protein sequence ID" value="MELO3C015928.2.1"/>
    <property type="gene ID" value="MELO3C015928.2"/>
</dbReference>
<evidence type="ECO:0000256" key="4">
    <source>
        <dbReference type="ARBA" id="ARBA00023125"/>
    </source>
</evidence>
<evidence type="ECO:0000256" key="6">
    <source>
        <dbReference type="RuleBase" id="RU003756"/>
    </source>
</evidence>
<dbReference type="InterPro" id="IPR045076">
    <property type="entry name" value="MutS"/>
</dbReference>
<dbReference type="SUPFAM" id="SSF53150">
    <property type="entry name" value="DNA repair protein MutS, domain II"/>
    <property type="match status" value="1"/>
</dbReference>
<dbReference type="InterPro" id="IPR007695">
    <property type="entry name" value="DNA_mismatch_repair_MutS-lik_N"/>
</dbReference>
<feature type="compositionally biased region" description="Polar residues" evidence="7">
    <location>
        <begin position="14"/>
        <end position="39"/>
    </location>
</feature>
<feature type="region of interest" description="Disordered" evidence="7">
    <location>
        <begin position="1"/>
        <end position="100"/>
    </location>
</feature>
<dbReference type="InterPro" id="IPR002999">
    <property type="entry name" value="Tudor"/>
</dbReference>
<keyword evidence="1 5" id="KW-0547">Nucleotide-binding</keyword>
<name>A0A9I9DC91_CUCME</name>
<feature type="region of interest" description="Disordered" evidence="7">
    <location>
        <begin position="161"/>
        <end position="287"/>
    </location>
</feature>
<dbReference type="Gene3D" id="1.10.1420.10">
    <property type="match status" value="2"/>
</dbReference>
<evidence type="ECO:0000259" key="10">
    <source>
        <dbReference type="SMART" id="SM00534"/>
    </source>
</evidence>
<dbReference type="PANTHER" id="PTHR11361:SF150">
    <property type="entry name" value="DNA MISMATCH REPAIR PROTEIN MSH6"/>
    <property type="match status" value="1"/>
</dbReference>
<keyword evidence="3 5" id="KW-0067">ATP-binding</keyword>
<dbReference type="InterPro" id="IPR036678">
    <property type="entry name" value="MutS_con_dom_sf"/>
</dbReference>
<dbReference type="CDD" id="cd20404">
    <property type="entry name" value="Tudor_Agenet_AtEML-like"/>
    <property type="match status" value="1"/>
</dbReference>
<proteinExistence type="inferred from homology"/>
<reference evidence="11" key="1">
    <citation type="submission" date="2023-03" db="UniProtKB">
        <authorList>
            <consortium name="EnsemblPlants"/>
        </authorList>
    </citation>
    <scope>IDENTIFICATION</scope>
</reference>
<dbReference type="AlphaFoldDB" id="A0A9I9DC91"/>
<dbReference type="Gene3D" id="3.40.1170.10">
    <property type="entry name" value="DNA repair protein MutS, domain I"/>
    <property type="match status" value="1"/>
</dbReference>
<dbReference type="InterPro" id="IPR016151">
    <property type="entry name" value="DNA_mismatch_repair_MutS_N"/>
</dbReference>
<dbReference type="Gene3D" id="3.30.420.110">
    <property type="entry name" value="MutS, connector domain"/>
    <property type="match status" value="1"/>
</dbReference>
<evidence type="ECO:0000259" key="9">
    <source>
        <dbReference type="SMART" id="SM00533"/>
    </source>
</evidence>
<dbReference type="SMART" id="SM00533">
    <property type="entry name" value="MUTSd"/>
    <property type="match status" value="1"/>
</dbReference>
<protein>
    <recommendedName>
        <fullName evidence="5">DNA mismatch repair protein</fullName>
    </recommendedName>
</protein>
<evidence type="ECO:0000313" key="11">
    <source>
        <dbReference type="EnsemblPlants" id="MELO3C015928.2.1"/>
    </source>
</evidence>
<dbReference type="InterPro" id="IPR007860">
    <property type="entry name" value="DNA_mmatch_repair_MutS_con_dom"/>
</dbReference>
<evidence type="ECO:0000256" key="3">
    <source>
        <dbReference type="ARBA" id="ARBA00022840"/>
    </source>
</evidence>
<evidence type="ECO:0000256" key="5">
    <source>
        <dbReference type="PIRNR" id="PIRNR037677"/>
    </source>
</evidence>
<dbReference type="FunFam" id="1.10.1420.10:FF:000005">
    <property type="entry name" value="DNA mismatch repair protein"/>
    <property type="match status" value="1"/>
</dbReference>
<dbReference type="EnsemblPlants" id="MELO3C015928.2.1">
    <property type="protein sequence ID" value="MELO3C015928.2.1"/>
    <property type="gene ID" value="MELO3C015928.2"/>
</dbReference>
<evidence type="ECO:0000256" key="1">
    <source>
        <dbReference type="ARBA" id="ARBA00022741"/>
    </source>
</evidence>
<dbReference type="Pfam" id="PF05190">
    <property type="entry name" value="MutS_IV"/>
    <property type="match status" value="1"/>
</dbReference>
<sequence>MSSSRRSSNGRSPLVNQQRQITSFFTKKPTGDNSAARTHSISTLTPSPSPNINSPPSVQSKRKKPLLVIGGGAGPFSSSPSPSPGPSSLPDKEEKSHGDGVIGKKIKVYWPLDKTWYEGRVKMFDEKAGKHLVQYDDAEEEMLVLGNEKIEWVEESAKKFKRLRRGSSSPVTAAVVEDMDDINDLSDGDGSDDSRDEDWEKNVENEVSEEEDVDLVEEDEDEDGSEEDAVGKSRRKQGGQVESKKRKMSNGKKVEVAPKKIKSSGGSVTSGGDRKDANKRCPGDPDYDPKTLYLPPYFVKNLSDGQMGKFYELFEMDAHIGAKELDLQYMKGEQPHCGFPERNFSLNVEKLARKVVKREICAVVTKGTLTEGEMLSLNPDASYLMAVTEKFHGLENQQAERILGVCVVDVATSRVILGQFGDDLECSALCCLLSELRPVEIIKPAKLLSPETERVLLTHTRNPLVNELVPLLEFWNAEKTVQEVKRLFKGIANRSVSGSSSEASLLNDDTPGENDGLSFLPVVLSELVTAQENGSWALSALGGILFYLKQAFLDETLLRFAKFELLPCSGFSDVISKPYMVLDAAALENLEIFENSRNGDSSGTLYSQLNHCVTAFGKRLLKTWLARPLYDVESIKARQGAVASLRGDNLSFSLEFRKALSKLPDMERLLARIFSNSEANGRNAKNVVLYEDAAKKQLQEFISALRGCELMLQACSSLHVILPSVESRRLNCLLTPGEGLPDLHSVLSHFKDAFDWVEANSSGRVIPREGVDVEYDSACEKIKEIQSSLTKHLKEQRKLLGDTSITYVTVGKETHLLEVPESLQGNIPQTYELRSSKKIIFICQLPDKLGFFRYWTPNIKKLLVELSLAESEKESSLKSILQSLAIASDYYEGYTCQPLFSKSQCQSEVPRFTAKNLGHPILRSDSLGEGTFVPNDITIGGSGANFILLTGPNMGGKSTLLRQVCLSIILAQIGADVPAESFELAPVDRIFVRMGAKDQIMSGQSTFLTELSETALMLVFYLMSPKLLDLFMIHSFQEALLQVSLYHMACRVGEGNNGLEEVTFLYRLTPGTCPKSYGVNVARLAGLPNCVLTEAAAKSMEFEATYGMAGEESEDNLCNHAWVDDTITLIQKLISLESTVRCNDETEKNGIGSLKQLQQQARILVQQ</sequence>
<feature type="domain" description="Tudor" evidence="8">
    <location>
        <begin position="98"/>
        <end position="156"/>
    </location>
</feature>
<dbReference type="GO" id="GO:0005634">
    <property type="term" value="C:nucleus"/>
    <property type="evidence" value="ECO:0007669"/>
    <property type="project" value="TreeGrafter"/>
</dbReference>
<keyword evidence="5 6" id="KW-0234">DNA repair</keyword>
<dbReference type="GO" id="GO:0030983">
    <property type="term" value="F:mismatched DNA binding"/>
    <property type="evidence" value="ECO:0007669"/>
    <property type="project" value="UniProtKB-UniRule"/>
</dbReference>
<feature type="compositionally biased region" description="Acidic residues" evidence="7">
    <location>
        <begin position="177"/>
        <end position="197"/>
    </location>
</feature>
<dbReference type="InterPro" id="IPR027417">
    <property type="entry name" value="P-loop_NTPase"/>
</dbReference>
<organism evidence="11">
    <name type="scientific">Cucumis melo</name>
    <name type="common">Muskmelon</name>
    <dbReference type="NCBI Taxonomy" id="3656"/>
    <lineage>
        <taxon>Eukaryota</taxon>
        <taxon>Viridiplantae</taxon>
        <taxon>Streptophyta</taxon>
        <taxon>Embryophyta</taxon>
        <taxon>Tracheophyta</taxon>
        <taxon>Spermatophyta</taxon>
        <taxon>Magnoliopsida</taxon>
        <taxon>eudicotyledons</taxon>
        <taxon>Gunneridae</taxon>
        <taxon>Pentapetalae</taxon>
        <taxon>rosids</taxon>
        <taxon>fabids</taxon>
        <taxon>Cucurbitales</taxon>
        <taxon>Cucurbitaceae</taxon>
        <taxon>Benincaseae</taxon>
        <taxon>Cucumis</taxon>
    </lineage>
</organism>
<feature type="domain" description="DNA mismatch repair proteins mutS family" evidence="10">
    <location>
        <begin position="944"/>
        <end position="1100"/>
    </location>
</feature>
<dbReference type="InterPro" id="IPR036187">
    <property type="entry name" value="DNA_mismatch_repair_MutS_sf"/>
</dbReference>
<dbReference type="SUPFAM" id="SSF52540">
    <property type="entry name" value="P-loop containing nucleoside triphosphate hydrolases"/>
    <property type="match status" value="1"/>
</dbReference>
<dbReference type="PIRSF" id="PIRSF037677">
    <property type="entry name" value="DNA_mis_repair_Msh6"/>
    <property type="match status" value="1"/>
</dbReference>
<dbReference type="GO" id="GO:0140664">
    <property type="term" value="F:ATP-dependent DNA damage sensor activity"/>
    <property type="evidence" value="ECO:0007669"/>
    <property type="project" value="InterPro"/>
</dbReference>
<dbReference type="SUPFAM" id="SSF48334">
    <property type="entry name" value="DNA repair protein MutS, domain III"/>
    <property type="match status" value="1"/>
</dbReference>
<dbReference type="InterPro" id="IPR017261">
    <property type="entry name" value="DNA_mismatch_repair_MutS/MSH"/>
</dbReference>
<feature type="compositionally biased region" description="Low complexity" evidence="7">
    <location>
        <begin position="40"/>
        <end position="57"/>
    </location>
</feature>
<dbReference type="SUPFAM" id="SSF63748">
    <property type="entry name" value="Tudor/PWWP/MBT"/>
    <property type="match status" value="1"/>
</dbReference>
<feature type="compositionally biased region" description="Acidic residues" evidence="7">
    <location>
        <begin position="206"/>
        <end position="228"/>
    </location>
</feature>
<dbReference type="GO" id="GO:0006298">
    <property type="term" value="P:mismatch repair"/>
    <property type="evidence" value="ECO:0007669"/>
    <property type="project" value="InterPro"/>
</dbReference>
<comment type="function">
    <text evidence="5 6">Component of the post-replicative DNA mismatch repair system (MMR).</text>
</comment>
<keyword evidence="2 5" id="KW-0227">DNA damage</keyword>
<dbReference type="Pfam" id="PF05188">
    <property type="entry name" value="MutS_II"/>
    <property type="match status" value="1"/>
</dbReference>
<dbReference type="InterPro" id="IPR007861">
    <property type="entry name" value="DNA_mismatch_repair_MutS_clamp"/>
</dbReference>
<dbReference type="SMART" id="SM00534">
    <property type="entry name" value="MUTSac"/>
    <property type="match status" value="1"/>
</dbReference>
<dbReference type="InterPro" id="IPR007696">
    <property type="entry name" value="DNA_mismatch_repair_MutS_core"/>
</dbReference>
<dbReference type="Gene3D" id="2.30.30.140">
    <property type="match status" value="1"/>
</dbReference>
<comment type="similarity">
    <text evidence="5 6">Belongs to the DNA mismatch repair MutS family.</text>
</comment>
<dbReference type="InterPro" id="IPR000432">
    <property type="entry name" value="DNA_mismatch_repair_MutS_C"/>
</dbReference>